<dbReference type="GO" id="GO:0042575">
    <property type="term" value="C:DNA polymerase complex"/>
    <property type="evidence" value="ECO:0007669"/>
    <property type="project" value="UniProtKB-ARBA"/>
</dbReference>
<dbReference type="GO" id="GO:0004190">
    <property type="term" value="F:aspartic-type endopeptidase activity"/>
    <property type="evidence" value="ECO:0007669"/>
    <property type="project" value="UniProtKB-KW"/>
</dbReference>
<feature type="compositionally biased region" description="Polar residues" evidence="15">
    <location>
        <begin position="1265"/>
        <end position="1281"/>
    </location>
</feature>
<dbReference type="GO" id="GO:0003677">
    <property type="term" value="F:DNA binding"/>
    <property type="evidence" value="ECO:0007669"/>
    <property type="project" value="UniProtKB-KW"/>
</dbReference>
<dbReference type="CDD" id="cd00303">
    <property type="entry name" value="retropepsin_like"/>
    <property type="match status" value="1"/>
</dbReference>
<dbReference type="SUPFAM" id="SSF57756">
    <property type="entry name" value="Retrovirus zinc finger-like domains"/>
    <property type="match status" value="1"/>
</dbReference>
<reference evidence="21" key="1">
    <citation type="submission" date="2023-03" db="EMBL/GenBank/DDBJ databases">
        <title>Chromosome-level genomes of two armyworms, Mythimna separata and Mythimna loreyi, provide insights into the biosynthesis and reception of sex pheromones.</title>
        <authorList>
            <person name="Zhao H."/>
        </authorList>
    </citation>
    <scope>NUCLEOTIDE SEQUENCE</scope>
    <source>
        <strain evidence="21">BeijingLab</strain>
        <tissue evidence="21">Pupa</tissue>
    </source>
</reference>
<dbReference type="SUPFAM" id="SSF56672">
    <property type="entry name" value="DNA/RNA polymerases"/>
    <property type="match status" value="1"/>
</dbReference>
<keyword evidence="3" id="KW-0808">Transferase</keyword>
<keyword evidence="8" id="KW-0378">Hydrolase</keyword>
<dbReference type="PROSITE" id="PS50878">
    <property type="entry name" value="RT_POL"/>
    <property type="match status" value="1"/>
</dbReference>
<dbReference type="GO" id="GO:0003964">
    <property type="term" value="F:RNA-directed DNA polymerase activity"/>
    <property type="evidence" value="ECO:0007669"/>
    <property type="project" value="UniProtKB-KW"/>
</dbReference>
<accession>A0AAD7YQG6</accession>
<dbReference type="Gene3D" id="3.30.70.270">
    <property type="match status" value="2"/>
</dbReference>
<evidence type="ECO:0000259" key="16">
    <source>
        <dbReference type="PROSITE" id="PS50175"/>
    </source>
</evidence>
<dbReference type="EMBL" id="JARGEI010000026">
    <property type="protein sequence ID" value="KAJ8708255.1"/>
    <property type="molecule type" value="Genomic_DNA"/>
</dbReference>
<dbReference type="Gene3D" id="1.10.340.70">
    <property type="match status" value="1"/>
</dbReference>
<keyword evidence="13" id="KW-0238">DNA-binding</keyword>
<feature type="domain" description="Peptidase A2" evidence="16">
    <location>
        <begin position="279"/>
        <end position="355"/>
    </location>
</feature>
<evidence type="ECO:0000256" key="2">
    <source>
        <dbReference type="ARBA" id="ARBA00022670"/>
    </source>
</evidence>
<dbReference type="InterPro" id="IPR012337">
    <property type="entry name" value="RNaseH-like_sf"/>
</dbReference>
<dbReference type="Proteomes" id="UP001231518">
    <property type="component" value="Chromosome 25"/>
</dbReference>
<dbReference type="CDD" id="cd09274">
    <property type="entry name" value="RNase_HI_RT_Ty3"/>
    <property type="match status" value="1"/>
</dbReference>
<evidence type="ECO:0000256" key="10">
    <source>
        <dbReference type="ARBA" id="ARBA00022884"/>
    </source>
</evidence>
<dbReference type="PROSITE" id="PS50175">
    <property type="entry name" value="ASP_PROT_RETROV"/>
    <property type="match status" value="1"/>
</dbReference>
<dbReference type="Pfam" id="PF00665">
    <property type="entry name" value="rve"/>
    <property type="match status" value="1"/>
</dbReference>
<dbReference type="PANTHER" id="PTHR37984">
    <property type="entry name" value="PROTEIN CBG26694"/>
    <property type="match status" value="1"/>
</dbReference>
<dbReference type="PROSITE" id="PS50994">
    <property type="entry name" value="INTEGRASE"/>
    <property type="match status" value="1"/>
</dbReference>
<evidence type="ECO:0000259" key="17">
    <source>
        <dbReference type="PROSITE" id="PS50878"/>
    </source>
</evidence>
<dbReference type="Gene3D" id="2.40.70.10">
    <property type="entry name" value="Acid Proteases"/>
    <property type="match status" value="1"/>
</dbReference>
<dbReference type="EMBL" id="JARGEI010000032">
    <property type="protein sequence ID" value="KAJ8704191.1"/>
    <property type="molecule type" value="Genomic_DNA"/>
</dbReference>
<dbReference type="EMBL" id="JARGEI010000010">
    <property type="protein sequence ID" value="KAJ8725118.1"/>
    <property type="molecule type" value="Genomic_DNA"/>
</dbReference>
<protein>
    <recommendedName>
        <fullName evidence="1">RNA-directed DNA polymerase</fullName>
        <ecNumber evidence="1">2.7.7.49</ecNumber>
    </recommendedName>
</protein>
<proteinExistence type="predicted"/>
<dbReference type="InterPro" id="IPR001878">
    <property type="entry name" value="Znf_CCHC"/>
</dbReference>
<keyword evidence="14" id="KW-0511">Multifunctional enzyme</keyword>
<evidence type="ECO:0000313" key="22">
    <source>
        <dbReference type="Proteomes" id="UP001231518"/>
    </source>
</evidence>
<dbReference type="Pfam" id="PF17921">
    <property type="entry name" value="Integrase_H2C2"/>
    <property type="match status" value="1"/>
</dbReference>
<dbReference type="Gene3D" id="3.10.10.10">
    <property type="entry name" value="HIV Type 1 Reverse Transcriptase, subunit A, domain 1"/>
    <property type="match status" value="1"/>
</dbReference>
<dbReference type="Gene3D" id="4.10.60.10">
    <property type="entry name" value="Zinc finger, CCHC-type"/>
    <property type="match status" value="1"/>
</dbReference>
<evidence type="ECO:0000256" key="3">
    <source>
        <dbReference type="ARBA" id="ARBA00022679"/>
    </source>
</evidence>
<evidence type="ECO:0000256" key="14">
    <source>
        <dbReference type="ARBA" id="ARBA00023268"/>
    </source>
</evidence>
<feature type="domain" description="Reverse transcriptase" evidence="17">
    <location>
        <begin position="437"/>
        <end position="612"/>
    </location>
</feature>
<dbReference type="SUPFAM" id="SSF53098">
    <property type="entry name" value="Ribonuclease H-like"/>
    <property type="match status" value="1"/>
</dbReference>
<dbReference type="PROSITE" id="PS00141">
    <property type="entry name" value="ASP_PROTEASE"/>
    <property type="match status" value="1"/>
</dbReference>
<keyword evidence="6" id="KW-0064">Aspartyl protease</keyword>
<evidence type="ECO:0000313" key="20">
    <source>
        <dbReference type="EMBL" id="KAJ8708255.1"/>
    </source>
</evidence>
<evidence type="ECO:0000256" key="7">
    <source>
        <dbReference type="ARBA" id="ARBA00022759"/>
    </source>
</evidence>
<evidence type="ECO:0000256" key="12">
    <source>
        <dbReference type="ARBA" id="ARBA00022918"/>
    </source>
</evidence>
<dbReference type="GO" id="GO:0006508">
    <property type="term" value="P:proteolysis"/>
    <property type="evidence" value="ECO:0007669"/>
    <property type="project" value="UniProtKB-KW"/>
</dbReference>
<keyword evidence="2" id="KW-0645">Protease</keyword>
<feature type="domain" description="Integrase catalytic" evidence="18">
    <location>
        <begin position="982"/>
        <end position="1146"/>
    </location>
</feature>
<dbReference type="InterPro" id="IPR000477">
    <property type="entry name" value="RT_dom"/>
</dbReference>
<dbReference type="CDD" id="cd01647">
    <property type="entry name" value="RT_LTR"/>
    <property type="match status" value="1"/>
</dbReference>
<dbReference type="InterPro" id="IPR050951">
    <property type="entry name" value="Retrovirus_Pol_polyprotein"/>
</dbReference>
<dbReference type="GO" id="GO:0015074">
    <property type="term" value="P:DNA integration"/>
    <property type="evidence" value="ECO:0007669"/>
    <property type="project" value="UniProtKB-KW"/>
</dbReference>
<dbReference type="FunFam" id="1.10.340.70:FF:000003">
    <property type="entry name" value="Protein CBG25708"/>
    <property type="match status" value="1"/>
</dbReference>
<evidence type="ECO:0000256" key="4">
    <source>
        <dbReference type="ARBA" id="ARBA00022695"/>
    </source>
</evidence>
<dbReference type="EC" id="2.7.7.49" evidence="1"/>
<dbReference type="InterPro" id="IPR043128">
    <property type="entry name" value="Rev_trsase/Diguanyl_cyclase"/>
</dbReference>
<comment type="caution">
    <text evidence="21">The sequence shown here is derived from an EMBL/GenBank/DDBJ whole genome shotgun (WGS) entry which is preliminary data.</text>
</comment>
<feature type="region of interest" description="Disordered" evidence="15">
    <location>
        <begin position="1254"/>
        <end position="1286"/>
    </location>
</feature>
<keyword evidence="4" id="KW-0548">Nucleotidyltransferase</keyword>
<keyword evidence="9" id="KW-0460">Magnesium</keyword>
<dbReference type="FunFam" id="3.10.20.370:FF:000001">
    <property type="entry name" value="Retrovirus-related Pol polyprotein from transposon 17.6-like protein"/>
    <property type="match status" value="1"/>
</dbReference>
<name>A0AAD7YQG6_MYTSE</name>
<dbReference type="SMART" id="SM00343">
    <property type="entry name" value="ZnF_C2HC"/>
    <property type="match status" value="2"/>
</dbReference>
<dbReference type="FunFam" id="3.30.70.270:FF:000023">
    <property type="entry name" value="Pol"/>
    <property type="match status" value="1"/>
</dbReference>
<dbReference type="SUPFAM" id="SSF50630">
    <property type="entry name" value="Acid proteases"/>
    <property type="match status" value="1"/>
</dbReference>
<dbReference type="GO" id="GO:0003723">
    <property type="term" value="F:RNA binding"/>
    <property type="evidence" value="ECO:0007669"/>
    <property type="project" value="UniProtKB-KW"/>
</dbReference>
<dbReference type="PANTHER" id="PTHR37984:SF5">
    <property type="entry name" value="PROTEIN NYNRIN-LIKE"/>
    <property type="match status" value="1"/>
</dbReference>
<keyword evidence="7" id="KW-0255">Endonuclease</keyword>
<dbReference type="InterPro" id="IPR001969">
    <property type="entry name" value="Aspartic_peptidase_AS"/>
</dbReference>
<keyword evidence="10" id="KW-0694">RNA-binding</keyword>
<evidence type="ECO:0000256" key="15">
    <source>
        <dbReference type="SAM" id="MobiDB-lite"/>
    </source>
</evidence>
<dbReference type="Proteomes" id="UP001231518">
    <property type="component" value="Chromosome 31"/>
</dbReference>
<sequence>MVNEDTKTSDSLGGVKVSTPGPFNFIPNEWPKYKTRFERFMSLAGYDKKADQDKINCLIYCMGDKAEDIIVQFGAEENYGNLVKKFDDFFAPKRNVIYERFKFNARVQLHGERFDDFVTEVHKLAEHCEYGAIKSDLIRDRIVVGMEDKIQSDRMLLKPNLTLEEAIQMGKQAEIQSEETKKMRAASAATTEIMKMEKRKPTGNCWFCGKERHPREKCPAAKAVCHKCKRMGHFANMCRSKMVKIINDEAKDYEVCMVHSGKYVVNVSIFHSEKFVDKVDFLIDTGADISAIPQHVAVKAKLPLVKSLDCIKGPDGTRLQVLGTVQLKLQYKDRIYEGKVYVIKDLSSAILGRPSIDSMEILKVCAISISCQNSESCSNVLVEEEFPGIFNELGVFKDKFHIKLVSNPKPYVQATPRSVSIPLLPKVKEELDRLQRLGIISQIEEPTDFVSPIVVVYRNDKLRICGDYTQVNKNILRPVFPIPKVQNTLSRLKGAKYFSKIDATAGFHQICLDEESRKLTTIITPFGRYIYNRLPFGLNCAPEYFSMKFSNLFSDLNVAIHMDDILVFQPSKESHDQMLREVLKRLHKEGITINKSKCVFGVKEVCYLGHIINQEGVKVDPDRITAISEFKSPSNKKELLQFLGMVNFVGRYIPNKSHILAPLHELLKEDRMFIWGHPQIQAFQSIKDNLQIAPTLAHFDPSLNIIVSADSSSFGLGAVLLQEDKKGQKSVVMYASRTLTEAEKHYAQIEKECLALTWAAEKFRDYIIGISVTIETDHKPLLQILHTKQFDDLSPRLLRLRLKLTRFDYKIKYIPGKELVVADALSRRPLPLSPSSNSGNDLQFNLNALISETVPDDLLNKIMSEQKCCNICNQLKQFTAHGWPAKHLLGIFQPYYQYRDSFSVEEDLLLLNSRIVIPEKMHKEILNKIHEGHLGISRCRERAKQSVWWLGLSKQIEEKVKTCSKCIETSQNHKETMVLDPPPDRPWQKIGIDLFKYLNHWYLVAMDYYSRYLEVFKLHDLTEDSIIIKCKEMFSRYGIPEVVRSDCGTQFKTKFNYFAKEYGFKSITSSPYYAQSNGLAESAVKIAKNLLTKNDDIYLALLVYRNTPSETGYSPAELMFNRKLRDNLPIIPSKLNKPVVLSQELKQKQLLKKHKEISYYNKRHRAKDLPELEVNDRVWLTDLKIYGTIIFKCKEPRSYMVKTERGNFRRNRWHIKLAPNTNILPAEGGYVSNDNVISWEDYCKAPTALSDPIEGNSTDLEEQYHSNVSSPEGIGSESNSVARPRRFVSRPKHLDDYVCE</sequence>
<evidence type="ECO:0000259" key="18">
    <source>
        <dbReference type="PROSITE" id="PS50994"/>
    </source>
</evidence>
<dbReference type="InterPro" id="IPR041588">
    <property type="entry name" value="Integrase_H2C2"/>
</dbReference>
<keyword evidence="5" id="KW-0540">Nuclease</keyword>
<evidence type="ECO:0000256" key="13">
    <source>
        <dbReference type="ARBA" id="ARBA00023125"/>
    </source>
</evidence>
<evidence type="ECO:0000256" key="5">
    <source>
        <dbReference type="ARBA" id="ARBA00022722"/>
    </source>
</evidence>
<dbReference type="FunFam" id="3.30.420.10:FF:000063">
    <property type="entry name" value="Retrovirus-related Pol polyprotein from transposon 297-like Protein"/>
    <property type="match status" value="1"/>
</dbReference>
<keyword evidence="22" id="KW-1185">Reference proteome</keyword>
<dbReference type="Gene3D" id="3.30.420.10">
    <property type="entry name" value="Ribonuclease H-like superfamily/Ribonuclease H"/>
    <property type="match status" value="1"/>
</dbReference>
<dbReference type="Proteomes" id="UP001231518">
    <property type="component" value="Chromosome 7"/>
</dbReference>
<keyword evidence="11" id="KW-0229">DNA integration</keyword>
<gene>
    <name evidence="20" type="ORF">PYW07_010380</name>
    <name evidence="19" type="ORF">PYW07_013485</name>
    <name evidence="21" type="ORF">PYW07_016076</name>
</gene>
<dbReference type="Pfam" id="PF17919">
    <property type="entry name" value="RT_RNaseH_2"/>
    <property type="match status" value="1"/>
</dbReference>
<organism evidence="21 22">
    <name type="scientific">Mythimna separata</name>
    <name type="common">Oriental armyworm</name>
    <name type="synonym">Pseudaletia separata</name>
    <dbReference type="NCBI Taxonomy" id="271217"/>
    <lineage>
        <taxon>Eukaryota</taxon>
        <taxon>Metazoa</taxon>
        <taxon>Ecdysozoa</taxon>
        <taxon>Arthropoda</taxon>
        <taxon>Hexapoda</taxon>
        <taxon>Insecta</taxon>
        <taxon>Pterygota</taxon>
        <taxon>Neoptera</taxon>
        <taxon>Endopterygota</taxon>
        <taxon>Lepidoptera</taxon>
        <taxon>Glossata</taxon>
        <taxon>Ditrysia</taxon>
        <taxon>Noctuoidea</taxon>
        <taxon>Noctuidae</taxon>
        <taxon>Noctuinae</taxon>
        <taxon>Hadenini</taxon>
        <taxon>Mythimna</taxon>
    </lineage>
</organism>
<dbReference type="InterPro" id="IPR041577">
    <property type="entry name" value="RT_RNaseH_2"/>
</dbReference>
<dbReference type="InterPro" id="IPR043502">
    <property type="entry name" value="DNA/RNA_pol_sf"/>
</dbReference>
<keyword evidence="12" id="KW-0695">RNA-directed DNA polymerase</keyword>
<evidence type="ECO:0000313" key="21">
    <source>
        <dbReference type="EMBL" id="KAJ8725118.1"/>
    </source>
</evidence>
<evidence type="ECO:0000313" key="19">
    <source>
        <dbReference type="EMBL" id="KAJ8704191.1"/>
    </source>
</evidence>
<dbReference type="GO" id="GO:0008270">
    <property type="term" value="F:zinc ion binding"/>
    <property type="evidence" value="ECO:0007669"/>
    <property type="project" value="InterPro"/>
</dbReference>
<dbReference type="InterPro" id="IPR036397">
    <property type="entry name" value="RNaseH_sf"/>
</dbReference>
<dbReference type="GO" id="GO:0004519">
    <property type="term" value="F:endonuclease activity"/>
    <property type="evidence" value="ECO:0007669"/>
    <property type="project" value="UniProtKB-KW"/>
</dbReference>
<dbReference type="InterPro" id="IPR001995">
    <property type="entry name" value="Peptidase_A2_cat"/>
</dbReference>
<dbReference type="InterPro" id="IPR036875">
    <property type="entry name" value="Znf_CCHC_sf"/>
</dbReference>
<evidence type="ECO:0000256" key="8">
    <source>
        <dbReference type="ARBA" id="ARBA00022801"/>
    </source>
</evidence>
<evidence type="ECO:0000256" key="9">
    <source>
        <dbReference type="ARBA" id="ARBA00022842"/>
    </source>
</evidence>
<dbReference type="InterPro" id="IPR021109">
    <property type="entry name" value="Peptidase_aspartic_dom_sf"/>
</dbReference>
<evidence type="ECO:0000256" key="11">
    <source>
        <dbReference type="ARBA" id="ARBA00022908"/>
    </source>
</evidence>
<evidence type="ECO:0000256" key="6">
    <source>
        <dbReference type="ARBA" id="ARBA00022750"/>
    </source>
</evidence>
<dbReference type="Pfam" id="PF00078">
    <property type="entry name" value="RVT_1"/>
    <property type="match status" value="1"/>
</dbReference>
<dbReference type="InterPro" id="IPR001584">
    <property type="entry name" value="Integrase_cat-core"/>
</dbReference>
<evidence type="ECO:0000256" key="1">
    <source>
        <dbReference type="ARBA" id="ARBA00012493"/>
    </source>
</evidence>